<dbReference type="EMBL" id="BARV01027659">
    <property type="protein sequence ID" value="GAI39813.1"/>
    <property type="molecule type" value="Genomic_DNA"/>
</dbReference>
<evidence type="ECO:0000313" key="1">
    <source>
        <dbReference type="EMBL" id="GAI39813.1"/>
    </source>
</evidence>
<feature type="non-terminal residue" evidence="1">
    <location>
        <position position="1"/>
    </location>
</feature>
<dbReference type="AlphaFoldDB" id="X1N878"/>
<proteinExistence type="predicted"/>
<dbReference type="InterPro" id="IPR024524">
    <property type="entry name" value="DUF3800"/>
</dbReference>
<reference evidence="1" key="1">
    <citation type="journal article" date="2014" name="Front. Microbiol.">
        <title>High frequency of phylogenetically diverse reductive dehalogenase-homologous genes in deep subseafloor sedimentary metagenomes.</title>
        <authorList>
            <person name="Kawai M."/>
            <person name="Futagami T."/>
            <person name="Toyoda A."/>
            <person name="Takaki Y."/>
            <person name="Nishi S."/>
            <person name="Hori S."/>
            <person name="Arai W."/>
            <person name="Tsubouchi T."/>
            <person name="Morono Y."/>
            <person name="Uchiyama I."/>
            <person name="Ito T."/>
            <person name="Fujiyama A."/>
            <person name="Inagaki F."/>
            <person name="Takami H."/>
        </authorList>
    </citation>
    <scope>NUCLEOTIDE SEQUENCE</scope>
    <source>
        <strain evidence="1">Expedition CK06-06</strain>
    </source>
</reference>
<dbReference type="Pfam" id="PF12686">
    <property type="entry name" value="DUF3800"/>
    <property type="match status" value="1"/>
</dbReference>
<gene>
    <name evidence="1" type="ORF">S06H3_44472</name>
</gene>
<feature type="non-terminal residue" evidence="1">
    <location>
        <position position="260"/>
    </location>
</feature>
<comment type="caution">
    <text evidence="1">The sequence shown here is derived from an EMBL/GenBank/DDBJ whole genome shotgun (WGS) entry which is preliminary data.</text>
</comment>
<name>X1N878_9ZZZZ</name>
<organism evidence="1">
    <name type="scientific">marine sediment metagenome</name>
    <dbReference type="NCBI Taxonomy" id="412755"/>
    <lineage>
        <taxon>unclassified sequences</taxon>
        <taxon>metagenomes</taxon>
        <taxon>ecological metagenomes</taxon>
    </lineage>
</organism>
<sequence length="260" mass="31279">ERNNFENVHKNLREILCDSGIKSEFKWVKLKSAKYKFAAQKLIDFFFQYNIKIRIDVLTWDYEDSRHKNIIGRDDSENLVRMYYHLASTTFSKRWPIKNSCWEWYPDSQSSVDWNILQDCIRNKKHPCIRDLFIENPNFSRVELRNIKPSDSKNHLFIQVADLFAGMGAYSWGHFKRFLSWKEYNSGQIPLFYESRKLSFSNSERVRFKIIDQFIIRCKKLKMQIAFDSTGGFQSYNPREFINFWLYKPQHAFDKAPKKG</sequence>
<protein>
    <submittedName>
        <fullName evidence="1">Uncharacterized protein</fullName>
    </submittedName>
</protein>
<accession>X1N878</accession>